<reference evidence="2" key="4">
    <citation type="submission" date="2020-08" db="EMBL/GenBank/DDBJ databases">
        <authorList>
            <person name="Yang Y."/>
            <person name="Huo L."/>
            <person name="Yan J."/>
        </authorList>
    </citation>
    <scope>NUCLEOTIDE SEQUENCE</scope>
    <source>
        <strain evidence="2">ACSDCE</strain>
    </source>
</reference>
<evidence type="ECO:0000313" key="4">
    <source>
        <dbReference type="Proteomes" id="UP000502831"/>
    </source>
</evidence>
<dbReference type="EMBL" id="CP021416">
    <property type="protein sequence ID" value="ARU49008.1"/>
    <property type="molecule type" value="Genomic_DNA"/>
</dbReference>
<accession>A0A1Y0HLN8</accession>
<dbReference type="OrthoDB" id="5339426at2"/>
<dbReference type="KEGG" id="suls:Sdiek1_1849"/>
<dbReference type="Proteomes" id="UP000502831">
    <property type="component" value="Chromosome"/>
</dbReference>
<evidence type="ECO:0000313" key="1">
    <source>
        <dbReference type="EMBL" id="ARU49008.1"/>
    </source>
</evidence>
<reference evidence="1" key="3">
    <citation type="journal article" date="2018" name="FEMS Microbiol. Ecol.">
        <title>Coexistence of two distinct Sulfurospirillum populations respiring tetrachloroethene-genomic and kinetic considerations. .</title>
        <authorList>
            <person name="Buttet G.F."/>
            <person name="Murray A.M."/>
            <person name="Goris T."/>
            <person name="Burion M."/>
            <person name="Jin B."/>
            <person name="Rolle M."/>
            <person name="Holliger C."/>
            <person name="Maillard J."/>
        </authorList>
    </citation>
    <scope>NUCLEOTIDE SEQUENCE</scope>
    <source>
        <strain evidence="1">SL2-1</strain>
    </source>
</reference>
<proteinExistence type="predicted"/>
<dbReference type="AlphaFoldDB" id="A0A1Y0HLN8"/>
<gene>
    <name evidence="2" type="ORF">FA584_01350</name>
    <name evidence="1" type="ORF">Sdiek1_1849</name>
</gene>
<dbReference type="RefSeq" id="WP_087438822.1">
    <property type="nucleotide sequence ID" value="NZ_CP021416.1"/>
</dbReference>
<accession>A0A6G9VPX4</accession>
<dbReference type="EMBL" id="CP039734">
    <property type="protein sequence ID" value="QIR74933.1"/>
    <property type="molecule type" value="Genomic_DNA"/>
</dbReference>
<name>A0A1Y0HLN8_9BACT</name>
<evidence type="ECO:0000313" key="3">
    <source>
        <dbReference type="Proteomes" id="UP000196005"/>
    </source>
</evidence>
<evidence type="ECO:0008006" key="5">
    <source>
        <dbReference type="Google" id="ProtNLM"/>
    </source>
</evidence>
<keyword evidence="3" id="KW-1185">Reference proteome</keyword>
<protein>
    <recommendedName>
        <fullName evidence="5">Cysteine-rich small domain-containing protein</fullName>
    </recommendedName>
</protein>
<evidence type="ECO:0000313" key="2">
    <source>
        <dbReference type="EMBL" id="QIR74933.1"/>
    </source>
</evidence>
<sequence length="150" mass="17555">MSYLEWFETHANKHHRIVQKLGAQKYTKEMMIDYFLFDNMVEKEPDFCLLYATKQKCHPLKELNCYLCACPNFRFNDEGLSVEKNITCKSQCSIHSKKSGVFVYENVSHLDCSACSVPHTKAYINKHFDVEWKKIMQKCLVTSPKAENSQ</sequence>
<dbReference type="Proteomes" id="UP000196005">
    <property type="component" value="Chromosome"/>
</dbReference>
<organism evidence="1 3">
    <name type="scientific">Sulfurospirillum diekertiae</name>
    <dbReference type="NCBI Taxonomy" id="1854492"/>
    <lineage>
        <taxon>Bacteria</taxon>
        <taxon>Pseudomonadati</taxon>
        <taxon>Campylobacterota</taxon>
        <taxon>Epsilonproteobacteria</taxon>
        <taxon>Campylobacterales</taxon>
        <taxon>Sulfurospirillaceae</taxon>
        <taxon>Sulfurospirillum</taxon>
    </lineage>
</organism>
<reference evidence="3" key="2">
    <citation type="submission" date="2017-05" db="EMBL/GenBank/DDBJ databases">
        <title>Dechlorination kinetics govern the competition between two new strains of the genus Sulfurospirillum.</title>
        <authorList>
            <person name="Buttet G.F."/>
            <person name="Murray A.M."/>
            <person name="Goris T."/>
            <person name="Burion M."/>
            <person name="Lin B."/>
            <person name="Rolle M."/>
            <person name="Maillard J."/>
        </authorList>
    </citation>
    <scope>NUCLEOTIDE SEQUENCE [LARGE SCALE GENOMIC DNA]</scope>
    <source>
        <strain evidence="3">SL2-1</strain>
    </source>
</reference>
<reference evidence="2 4" key="1">
    <citation type="journal article" date="2017" name="Environ. Sci. Technol.">
        <title>Organohalide Respiration with Chlorinated Ethenes under Low pH Conditions.</title>
        <authorList>
            <person name="Yang Y."/>
            <person name="Capiro N.L."/>
            <person name="Marcet T.F."/>
            <person name="Yan J."/>
            <person name="Pennell K.D."/>
            <person name="Loffler F.E."/>
        </authorList>
    </citation>
    <scope>NUCLEOTIDE SEQUENCE [LARGE SCALE GENOMIC DNA]</scope>
    <source>
        <strain evidence="2 4">ACSDCE</strain>
    </source>
</reference>